<proteinExistence type="predicted"/>
<accession>A0AA36DN06</accession>
<keyword evidence="3" id="KW-1185">Reference proteome</keyword>
<feature type="chain" id="PRO_5041326531" evidence="1">
    <location>
        <begin position="22"/>
        <end position="89"/>
    </location>
</feature>
<reference evidence="2" key="1">
    <citation type="submission" date="2023-07" db="EMBL/GenBank/DDBJ databases">
        <authorList>
            <consortium name="CYATHOMIX"/>
        </authorList>
    </citation>
    <scope>NUCLEOTIDE SEQUENCE</scope>
    <source>
        <strain evidence="2">N/A</strain>
    </source>
</reference>
<evidence type="ECO:0000313" key="3">
    <source>
        <dbReference type="Proteomes" id="UP001176961"/>
    </source>
</evidence>
<dbReference type="Proteomes" id="UP001176961">
    <property type="component" value="Unassembled WGS sequence"/>
</dbReference>
<dbReference type="PROSITE" id="PS51257">
    <property type="entry name" value="PROKAR_LIPOPROTEIN"/>
    <property type="match status" value="1"/>
</dbReference>
<dbReference type="AlphaFoldDB" id="A0AA36DN06"/>
<comment type="caution">
    <text evidence="2">The sequence shown here is derived from an EMBL/GenBank/DDBJ whole genome shotgun (WGS) entry which is preliminary data.</text>
</comment>
<sequence length="89" mass="10153">MSYKLFILATVLLLHVCIATACFESLFGCVRSQDNNENEKPKKKKQYEQDLCRAKWTCSGVCRPHCGTVLYQVCLDNCIEAMMTKPSKQ</sequence>
<evidence type="ECO:0000313" key="2">
    <source>
        <dbReference type="EMBL" id="CAJ0589007.1"/>
    </source>
</evidence>
<organism evidence="2 3">
    <name type="scientific">Cylicocyclus nassatus</name>
    <name type="common">Nematode worm</name>
    <dbReference type="NCBI Taxonomy" id="53992"/>
    <lineage>
        <taxon>Eukaryota</taxon>
        <taxon>Metazoa</taxon>
        <taxon>Ecdysozoa</taxon>
        <taxon>Nematoda</taxon>
        <taxon>Chromadorea</taxon>
        <taxon>Rhabditida</taxon>
        <taxon>Rhabditina</taxon>
        <taxon>Rhabditomorpha</taxon>
        <taxon>Strongyloidea</taxon>
        <taxon>Strongylidae</taxon>
        <taxon>Cylicocyclus</taxon>
    </lineage>
</organism>
<evidence type="ECO:0000256" key="1">
    <source>
        <dbReference type="SAM" id="SignalP"/>
    </source>
</evidence>
<protein>
    <submittedName>
        <fullName evidence="2">Uncharacterized protein</fullName>
    </submittedName>
</protein>
<keyword evidence="1" id="KW-0732">Signal</keyword>
<gene>
    <name evidence="2" type="ORF">CYNAS_LOCUS990</name>
</gene>
<name>A0AA36DN06_CYLNA</name>
<feature type="signal peptide" evidence="1">
    <location>
        <begin position="1"/>
        <end position="21"/>
    </location>
</feature>
<dbReference type="EMBL" id="CATQJL010000001">
    <property type="protein sequence ID" value="CAJ0589007.1"/>
    <property type="molecule type" value="Genomic_DNA"/>
</dbReference>